<dbReference type="GO" id="GO:0003677">
    <property type="term" value="F:DNA binding"/>
    <property type="evidence" value="ECO:0007669"/>
    <property type="project" value="InterPro"/>
</dbReference>
<keyword evidence="2" id="KW-0540">Nuclease</keyword>
<dbReference type="InterPro" id="IPR007560">
    <property type="entry name" value="Restrct_endonuc_IV_Mrr"/>
</dbReference>
<reference evidence="2" key="2">
    <citation type="journal article" date="2022" name="Microbiol. Resour. Announc.">
        <title>Metagenome Sequencing to Explore Phylogenomics of Terrestrial Cyanobacteria.</title>
        <authorList>
            <person name="Ward R.D."/>
            <person name="Stajich J.E."/>
            <person name="Johansen J.R."/>
            <person name="Huntemann M."/>
            <person name="Clum A."/>
            <person name="Foster B."/>
            <person name="Foster B."/>
            <person name="Roux S."/>
            <person name="Palaniappan K."/>
            <person name="Varghese N."/>
            <person name="Mukherjee S."/>
            <person name="Reddy T.B.K."/>
            <person name="Daum C."/>
            <person name="Copeland A."/>
            <person name="Chen I.A."/>
            <person name="Ivanova N.N."/>
            <person name="Kyrpides N.C."/>
            <person name="Shapiro N."/>
            <person name="Eloe-Fadrosh E.A."/>
            <person name="Pietrasiak N."/>
        </authorList>
    </citation>
    <scope>NUCLEOTIDE SEQUENCE</scope>
    <source>
        <strain evidence="2">CPER-KK1</strain>
    </source>
</reference>
<dbReference type="Pfam" id="PF04471">
    <property type="entry name" value="Mrr_cat"/>
    <property type="match status" value="1"/>
</dbReference>
<dbReference type="InterPro" id="IPR011335">
    <property type="entry name" value="Restrct_endonuc-II-like"/>
</dbReference>
<evidence type="ECO:0000313" key="3">
    <source>
        <dbReference type="Proteomes" id="UP000753908"/>
    </source>
</evidence>
<evidence type="ECO:0000259" key="1">
    <source>
        <dbReference type="Pfam" id="PF04471"/>
    </source>
</evidence>
<dbReference type="InterPro" id="IPR011856">
    <property type="entry name" value="tRNA_endonuc-like_dom_sf"/>
</dbReference>
<dbReference type="Proteomes" id="UP000753908">
    <property type="component" value="Unassembled WGS sequence"/>
</dbReference>
<organism evidence="2 3">
    <name type="scientific">Symplocastrum torsivum CPER-KK1</name>
    <dbReference type="NCBI Taxonomy" id="450513"/>
    <lineage>
        <taxon>Bacteria</taxon>
        <taxon>Bacillati</taxon>
        <taxon>Cyanobacteriota</taxon>
        <taxon>Cyanophyceae</taxon>
        <taxon>Oscillatoriophycideae</taxon>
        <taxon>Oscillatoriales</taxon>
        <taxon>Microcoleaceae</taxon>
        <taxon>Symplocastrum</taxon>
    </lineage>
</organism>
<accession>A0A951PUU8</accession>
<gene>
    <name evidence="2" type="ORF">KME25_33760</name>
</gene>
<dbReference type="GO" id="GO:0009307">
    <property type="term" value="P:DNA restriction-modification system"/>
    <property type="evidence" value="ECO:0007669"/>
    <property type="project" value="InterPro"/>
</dbReference>
<sequence>MIYAEDDINFDTLTDGEFEEMCLDLLLRLGFHSPVWRLGGADNGRDLEVNFSVINPLVQSYTEKWFIECKRHSTGINVTDLDTKIAWANAERPNHLVFITSSYLTNNTRVWLDKIIDLQKPFYKIHCIEGKALKNFLVAFQDITAKYFGDKYSKLLRVSREAWQSLDLVPEAETLFLLYKNLDPSRLTSEELAFLWCMYHVRSEELEEWCSDPFKDILPEDNTFPVNYLFNYLLEKRDKVIQPIFQTDDFSTHSRVLLGEGTLTVNRKRREEGYKAIYVASSSSREGLLEVLIKYKKKFLVKIRWFNASQLEKLKRDSY</sequence>
<reference evidence="2" key="1">
    <citation type="submission" date="2021-05" db="EMBL/GenBank/DDBJ databases">
        <authorList>
            <person name="Pietrasiak N."/>
            <person name="Ward R."/>
            <person name="Stajich J.E."/>
            <person name="Kurbessoian T."/>
        </authorList>
    </citation>
    <scope>NUCLEOTIDE SEQUENCE</scope>
    <source>
        <strain evidence="2">CPER-KK1</strain>
    </source>
</reference>
<dbReference type="SUPFAM" id="SSF52980">
    <property type="entry name" value="Restriction endonuclease-like"/>
    <property type="match status" value="1"/>
</dbReference>
<comment type="caution">
    <text evidence="2">The sequence shown here is derived from an EMBL/GenBank/DDBJ whole genome shotgun (WGS) entry which is preliminary data.</text>
</comment>
<dbReference type="Gene3D" id="3.40.1350.10">
    <property type="match status" value="1"/>
</dbReference>
<proteinExistence type="predicted"/>
<keyword evidence="2" id="KW-0378">Hydrolase</keyword>
<dbReference type="AlphaFoldDB" id="A0A951PUU8"/>
<keyword evidence="2" id="KW-0255">Endonuclease</keyword>
<protein>
    <submittedName>
        <fullName evidence="2">Restriction endonuclease</fullName>
    </submittedName>
</protein>
<dbReference type="GO" id="GO:0004519">
    <property type="term" value="F:endonuclease activity"/>
    <property type="evidence" value="ECO:0007669"/>
    <property type="project" value="UniProtKB-KW"/>
</dbReference>
<feature type="domain" description="Restriction endonuclease type IV Mrr" evidence="1">
    <location>
        <begin position="11"/>
        <end position="133"/>
    </location>
</feature>
<evidence type="ECO:0000313" key="2">
    <source>
        <dbReference type="EMBL" id="MBW4549339.1"/>
    </source>
</evidence>
<dbReference type="EMBL" id="JAHHIF010000092">
    <property type="protein sequence ID" value="MBW4549339.1"/>
    <property type="molecule type" value="Genomic_DNA"/>
</dbReference>
<name>A0A951PUU8_9CYAN</name>